<feature type="transmembrane region" description="Helical" evidence="1">
    <location>
        <begin position="246"/>
        <end position="268"/>
    </location>
</feature>
<feature type="chain" id="PRO_5035280992" description="Nose resistant-to-fluoxetine protein N-terminal domain-containing protein" evidence="2">
    <location>
        <begin position="28"/>
        <end position="732"/>
    </location>
</feature>
<proteinExistence type="predicted"/>
<gene>
    <name evidence="4" type="ORF">AFUS01_LOCUS14062</name>
</gene>
<dbReference type="InterPro" id="IPR006621">
    <property type="entry name" value="Nose-resist-to-fluoxetine_N"/>
</dbReference>
<feature type="transmembrane region" description="Helical" evidence="1">
    <location>
        <begin position="488"/>
        <end position="508"/>
    </location>
</feature>
<feature type="transmembrane region" description="Helical" evidence="1">
    <location>
        <begin position="353"/>
        <end position="376"/>
    </location>
</feature>
<comment type="caution">
    <text evidence="4">The sequence shown here is derived from an EMBL/GenBank/DDBJ whole genome shotgun (WGS) entry which is preliminary data.</text>
</comment>
<keyword evidence="1" id="KW-0812">Transmembrane</keyword>
<sequence length="732" mass="83216">MVTSPNNKPSRLVLLLIILASYSPLSAFPQSSLNIPRDSLVPSFFPHPQKSQDFNLLEVDSLKKEIQSKLNNLYHFDSYKNQRNLFQVITEPDDFLESLFTQVNPICANHSQQILREITGYYNRTPETWALQMLDSWGKVPSGFLSGHVQVPGDFHECIQVEGNYSPGPSQSKQLIKGKYCTTYIVPGPALLNPETSGQTFSLAEINPGLRDSVDFLTLLEYMLQPSSLILFPMMDEKPPLDAGDYSMIGVLAAICCLCLVGTVIDSFNLFGANNKKGGTLLRVMLAFSIKTNTIKWMSTRATPDNLGCLHGLRFLSICWVVLGHTFLMYSLQYTWNLVDMKHMYRDWSMSSIFNGLFAVDTFFTLSGALIAYHLLRELDKRNGKFNYVMFAVHRFLRLTPTYIILLGIMATLLPYMGSGPGWFVIEAESKNCESYWWHNILYLNNFLSFSDGHVCYGEAWYLANDMQFYLLSPLVIYPLWKWKRIGFGILALLSIMSMIVPAVITYANELPPSPILFVDIKTLYNDVYIKPYTRCGPYIVGILLGYILHIRSKNPSKFQKFPFWGVVFGWTASTVTALALIFGPMRFNDPKNYDSTIHSWDSIFYAGTHYFLWGLVIAWVIFACVNGNGSWVNSFLSWKGFMPLGRLTFCMYISSYHLQTMYHTSQPHPGHYNKYYAVNMFFAHLGMSALVSYVLTMALESPFIQLEKILLAPGTPSTKPKPQNVNKNPEV</sequence>
<reference evidence="4" key="1">
    <citation type="submission" date="2021-06" db="EMBL/GenBank/DDBJ databases">
        <authorList>
            <person name="Hodson N. C."/>
            <person name="Mongue J. A."/>
            <person name="Jaron S. K."/>
        </authorList>
    </citation>
    <scope>NUCLEOTIDE SEQUENCE</scope>
</reference>
<organism evidence="4 5">
    <name type="scientific">Allacma fusca</name>
    <dbReference type="NCBI Taxonomy" id="39272"/>
    <lineage>
        <taxon>Eukaryota</taxon>
        <taxon>Metazoa</taxon>
        <taxon>Ecdysozoa</taxon>
        <taxon>Arthropoda</taxon>
        <taxon>Hexapoda</taxon>
        <taxon>Collembola</taxon>
        <taxon>Symphypleona</taxon>
        <taxon>Sminthuridae</taxon>
        <taxon>Allacma</taxon>
    </lineage>
</organism>
<feature type="transmembrane region" description="Helical" evidence="1">
    <location>
        <begin position="460"/>
        <end position="481"/>
    </location>
</feature>
<feature type="transmembrane region" description="Helical" evidence="1">
    <location>
        <begin position="676"/>
        <end position="700"/>
    </location>
</feature>
<dbReference type="OrthoDB" id="207378at2759"/>
<evidence type="ECO:0000313" key="5">
    <source>
        <dbReference type="Proteomes" id="UP000708208"/>
    </source>
</evidence>
<feature type="transmembrane region" description="Helical" evidence="1">
    <location>
        <begin position="562"/>
        <end position="584"/>
    </location>
</feature>
<dbReference type="InterPro" id="IPR052728">
    <property type="entry name" value="O2_lipid_transport_reg"/>
</dbReference>
<keyword evidence="5" id="KW-1185">Reference proteome</keyword>
<feature type="signal peptide" evidence="2">
    <location>
        <begin position="1"/>
        <end position="27"/>
    </location>
</feature>
<evidence type="ECO:0000313" key="4">
    <source>
        <dbReference type="EMBL" id="CAG7725079.1"/>
    </source>
</evidence>
<feature type="transmembrane region" description="Helical" evidence="1">
    <location>
        <begin position="315"/>
        <end position="333"/>
    </location>
</feature>
<dbReference type="Pfam" id="PF20146">
    <property type="entry name" value="NRF"/>
    <property type="match status" value="1"/>
</dbReference>
<dbReference type="AlphaFoldDB" id="A0A8J2KFA7"/>
<feature type="transmembrane region" description="Helical" evidence="1">
    <location>
        <begin position="396"/>
        <end position="417"/>
    </location>
</feature>
<feature type="transmembrane region" description="Helical" evidence="1">
    <location>
        <begin position="528"/>
        <end position="550"/>
    </location>
</feature>
<evidence type="ECO:0000256" key="2">
    <source>
        <dbReference type="SAM" id="SignalP"/>
    </source>
</evidence>
<evidence type="ECO:0000256" key="1">
    <source>
        <dbReference type="SAM" id="Phobius"/>
    </source>
</evidence>
<keyword evidence="2" id="KW-0732">Signal</keyword>
<name>A0A8J2KFA7_9HEXA</name>
<feature type="domain" description="Nose resistant-to-fluoxetine protein N-terminal" evidence="3">
    <location>
        <begin position="104"/>
        <end position="239"/>
    </location>
</feature>
<dbReference type="Proteomes" id="UP000708208">
    <property type="component" value="Unassembled WGS sequence"/>
</dbReference>
<keyword evidence="1" id="KW-1133">Transmembrane helix</keyword>
<dbReference type="PANTHER" id="PTHR11161">
    <property type="entry name" value="O-ACYLTRANSFERASE"/>
    <property type="match status" value="1"/>
</dbReference>
<dbReference type="EMBL" id="CAJVCH010117256">
    <property type="protein sequence ID" value="CAG7725079.1"/>
    <property type="molecule type" value="Genomic_DNA"/>
</dbReference>
<dbReference type="Pfam" id="PF01757">
    <property type="entry name" value="Acyl_transf_3"/>
    <property type="match status" value="1"/>
</dbReference>
<dbReference type="SMART" id="SM00703">
    <property type="entry name" value="NRF"/>
    <property type="match status" value="1"/>
</dbReference>
<dbReference type="InterPro" id="IPR002656">
    <property type="entry name" value="Acyl_transf_3_dom"/>
</dbReference>
<accession>A0A8J2KFA7</accession>
<evidence type="ECO:0000259" key="3">
    <source>
        <dbReference type="SMART" id="SM00703"/>
    </source>
</evidence>
<dbReference type="GO" id="GO:0016747">
    <property type="term" value="F:acyltransferase activity, transferring groups other than amino-acyl groups"/>
    <property type="evidence" value="ECO:0007669"/>
    <property type="project" value="InterPro"/>
</dbReference>
<protein>
    <recommendedName>
        <fullName evidence="3">Nose resistant-to-fluoxetine protein N-terminal domain-containing protein</fullName>
    </recommendedName>
</protein>
<feature type="transmembrane region" description="Helical" evidence="1">
    <location>
        <begin position="604"/>
        <end position="625"/>
    </location>
</feature>
<keyword evidence="1" id="KW-0472">Membrane</keyword>
<dbReference type="PANTHER" id="PTHR11161:SF0">
    <property type="entry name" value="O-ACYLTRANSFERASE LIKE PROTEIN"/>
    <property type="match status" value="1"/>
</dbReference>